<keyword evidence="3" id="KW-1185">Reference proteome</keyword>
<dbReference type="GeneID" id="39583577"/>
<feature type="compositionally biased region" description="Polar residues" evidence="1">
    <location>
        <begin position="149"/>
        <end position="160"/>
    </location>
</feature>
<proteinExistence type="predicted"/>
<evidence type="ECO:0000313" key="3">
    <source>
        <dbReference type="Proteomes" id="UP000272025"/>
    </source>
</evidence>
<gene>
    <name evidence="2" type="ORF">SODALDRAFT_380260</name>
</gene>
<dbReference type="Proteomes" id="UP000272025">
    <property type="component" value="Unassembled WGS sequence"/>
</dbReference>
<evidence type="ECO:0000256" key="1">
    <source>
        <dbReference type="SAM" id="MobiDB-lite"/>
    </source>
</evidence>
<organism evidence="2 3">
    <name type="scientific">Sodiomyces alkalinus (strain CBS 110278 / VKM F-3762 / F11)</name>
    <name type="common">Alkaliphilic filamentous fungus</name>
    <dbReference type="NCBI Taxonomy" id="1314773"/>
    <lineage>
        <taxon>Eukaryota</taxon>
        <taxon>Fungi</taxon>
        <taxon>Dikarya</taxon>
        <taxon>Ascomycota</taxon>
        <taxon>Pezizomycotina</taxon>
        <taxon>Sordariomycetes</taxon>
        <taxon>Hypocreomycetidae</taxon>
        <taxon>Glomerellales</taxon>
        <taxon>Plectosphaerellaceae</taxon>
        <taxon>Sodiomyces</taxon>
    </lineage>
</organism>
<feature type="compositionally biased region" description="Basic and acidic residues" evidence="1">
    <location>
        <begin position="161"/>
        <end position="173"/>
    </location>
</feature>
<feature type="region of interest" description="Disordered" evidence="1">
    <location>
        <begin position="147"/>
        <end position="195"/>
    </location>
</feature>
<dbReference type="RefSeq" id="XP_028464574.1">
    <property type="nucleotide sequence ID" value="XM_028615100.1"/>
</dbReference>
<accession>A0A3N2PQM1</accession>
<evidence type="ECO:0000313" key="2">
    <source>
        <dbReference type="EMBL" id="ROT36768.1"/>
    </source>
</evidence>
<reference evidence="2 3" key="1">
    <citation type="journal article" date="2018" name="Mol. Ecol.">
        <title>The obligate alkalophilic soda-lake fungus Sodiomyces alkalinus has shifted to a protein diet.</title>
        <authorList>
            <person name="Grum-Grzhimaylo A.A."/>
            <person name="Falkoski D.L."/>
            <person name="van den Heuvel J."/>
            <person name="Valero-Jimenez C.A."/>
            <person name="Min B."/>
            <person name="Choi I.G."/>
            <person name="Lipzen A."/>
            <person name="Daum C.G."/>
            <person name="Aanen D.K."/>
            <person name="Tsang A."/>
            <person name="Henrissat B."/>
            <person name="Bilanenko E.N."/>
            <person name="de Vries R.P."/>
            <person name="van Kan J.A.L."/>
            <person name="Grigoriev I.V."/>
            <person name="Debets A.J.M."/>
        </authorList>
    </citation>
    <scope>NUCLEOTIDE SEQUENCE [LARGE SCALE GENOMIC DNA]</scope>
    <source>
        <strain evidence="2 3">F11</strain>
    </source>
</reference>
<name>A0A3N2PQM1_SODAK</name>
<dbReference type="EMBL" id="ML119058">
    <property type="protein sequence ID" value="ROT36768.1"/>
    <property type="molecule type" value="Genomic_DNA"/>
</dbReference>
<dbReference type="AlphaFoldDB" id="A0A3N2PQM1"/>
<protein>
    <submittedName>
        <fullName evidence="2">Uncharacterized protein</fullName>
    </submittedName>
</protein>
<sequence>MPSAQDGSTKKLVVSLGCIQGAVRSRRVSANPYWTACTSRTRVSSGGRPSSVLLPESYQSPHLVLPTNRQMASRVVIQNTRSLVESSRIDDYQASPPRTVKSITTGSHHSHSAIYVRCTILRDPDYRDSFQWGNPQSNDKLKASRELNPFSQSIAPVNPTSREDVTGRRHEAKVLGLHHPFPRGGSMRFKGPEES</sequence>